<evidence type="ECO:0000256" key="1">
    <source>
        <dbReference type="SAM" id="MobiDB-lite"/>
    </source>
</evidence>
<keyword evidence="2" id="KW-1133">Transmembrane helix</keyword>
<dbReference type="EMBL" id="LVLJ01001777">
    <property type="protein sequence ID" value="OAE28062.1"/>
    <property type="molecule type" value="Genomic_DNA"/>
</dbReference>
<proteinExistence type="predicted"/>
<gene>
    <name evidence="3" type="ORF">AXG93_3410s1050</name>
</gene>
<reference evidence="3" key="1">
    <citation type="submission" date="2016-03" db="EMBL/GenBank/DDBJ databases">
        <title>Mechanisms controlling the formation of the plant cell surface in tip-growing cells are functionally conserved among land plants.</title>
        <authorList>
            <person name="Honkanen S."/>
            <person name="Jones V.A."/>
            <person name="Morieri G."/>
            <person name="Champion C."/>
            <person name="Hetherington A.J."/>
            <person name="Kelly S."/>
            <person name="Saint-Marcoux D."/>
            <person name="Proust H."/>
            <person name="Prescott H."/>
            <person name="Dolan L."/>
        </authorList>
    </citation>
    <scope>NUCLEOTIDE SEQUENCE [LARGE SCALE GENOMIC DNA]</scope>
    <source>
        <tissue evidence="3">Whole gametophyte</tissue>
    </source>
</reference>
<accession>A0A176W6H2</accession>
<keyword evidence="2" id="KW-0472">Membrane</keyword>
<feature type="transmembrane region" description="Helical" evidence="2">
    <location>
        <begin position="168"/>
        <end position="187"/>
    </location>
</feature>
<sequence>MASPRCCRERGAPFSLCLKDARIQIPEQKRPTAFEITFSDVGREPRAVVSKAIIQWVCEVTQTVEPTRPFDEKLRLLCVGSRQISNMSVRQQGPRDWSCGGQDSTGRATSRAELPPLPITSSDQSSIQAQRSVRLTESGLINQPISESPNKTDDNFQIRLFPLELCHVRSVILATAILGWLAGWLAGGAKEMSVKRQQAAMGPGGSSPESPDGHVYRNGAASSAAAIAVPQKAIA</sequence>
<dbReference type="Proteomes" id="UP000077202">
    <property type="component" value="Unassembled WGS sequence"/>
</dbReference>
<evidence type="ECO:0000313" key="4">
    <source>
        <dbReference type="Proteomes" id="UP000077202"/>
    </source>
</evidence>
<organism evidence="3 4">
    <name type="scientific">Marchantia polymorpha subsp. ruderalis</name>
    <dbReference type="NCBI Taxonomy" id="1480154"/>
    <lineage>
        <taxon>Eukaryota</taxon>
        <taxon>Viridiplantae</taxon>
        <taxon>Streptophyta</taxon>
        <taxon>Embryophyta</taxon>
        <taxon>Marchantiophyta</taxon>
        <taxon>Marchantiopsida</taxon>
        <taxon>Marchantiidae</taxon>
        <taxon>Marchantiales</taxon>
        <taxon>Marchantiaceae</taxon>
        <taxon>Marchantia</taxon>
    </lineage>
</organism>
<dbReference type="AlphaFoldDB" id="A0A176W6H2"/>
<protein>
    <submittedName>
        <fullName evidence="3">Uncharacterized protein</fullName>
    </submittedName>
</protein>
<feature type="region of interest" description="Disordered" evidence="1">
    <location>
        <begin position="89"/>
        <end position="128"/>
    </location>
</feature>
<keyword evidence="4" id="KW-1185">Reference proteome</keyword>
<keyword evidence="2" id="KW-0812">Transmembrane</keyword>
<feature type="region of interest" description="Disordered" evidence="1">
    <location>
        <begin position="196"/>
        <end position="217"/>
    </location>
</feature>
<comment type="caution">
    <text evidence="3">The sequence shown here is derived from an EMBL/GenBank/DDBJ whole genome shotgun (WGS) entry which is preliminary data.</text>
</comment>
<evidence type="ECO:0000313" key="3">
    <source>
        <dbReference type="EMBL" id="OAE28062.1"/>
    </source>
</evidence>
<name>A0A176W6H2_MARPO</name>
<feature type="compositionally biased region" description="Polar residues" evidence="1">
    <location>
        <begin position="119"/>
        <end position="128"/>
    </location>
</feature>
<evidence type="ECO:0000256" key="2">
    <source>
        <dbReference type="SAM" id="Phobius"/>
    </source>
</evidence>